<feature type="compositionally biased region" description="Basic and acidic residues" evidence="1">
    <location>
        <begin position="48"/>
        <end position="68"/>
    </location>
</feature>
<reference evidence="4 5" key="1">
    <citation type="submission" date="2018-07" db="EMBL/GenBank/DDBJ databases">
        <title>Genome sequences of six Lactobacillus spp. isolated from bumble bee guts.</title>
        <authorList>
            <person name="Motta E.V.S."/>
            <person name="Moran N.A."/>
        </authorList>
    </citation>
    <scope>NUCLEOTIDE SEQUENCE [LARGE SCALE GENOMIC DNA]</scope>
    <source>
        <strain evidence="4 5">OCC3</strain>
    </source>
</reference>
<feature type="domain" description="DUF1542" evidence="3">
    <location>
        <begin position="30"/>
        <end position="106"/>
    </location>
</feature>
<dbReference type="RefSeq" id="WP_118898083.1">
    <property type="nucleotide sequence ID" value="NZ_QOCV01000008.1"/>
</dbReference>
<evidence type="ECO:0008006" key="6">
    <source>
        <dbReference type="Google" id="ProtNLM"/>
    </source>
</evidence>
<gene>
    <name evidence="4" type="ORF">DS835_05785</name>
</gene>
<feature type="compositionally biased region" description="Basic and acidic residues" evidence="1">
    <location>
        <begin position="108"/>
        <end position="174"/>
    </location>
</feature>
<evidence type="ECO:0000313" key="4">
    <source>
        <dbReference type="EMBL" id="RHW54017.1"/>
    </source>
</evidence>
<feature type="domain" description="DUF1542" evidence="3">
    <location>
        <begin position="223"/>
        <end position="292"/>
    </location>
</feature>
<feature type="domain" description="S-layer protein C-terminal" evidence="2">
    <location>
        <begin position="493"/>
        <end position="551"/>
    </location>
</feature>
<feature type="domain" description="S-layer protein C-terminal" evidence="2">
    <location>
        <begin position="442"/>
        <end position="489"/>
    </location>
</feature>
<sequence length="555" mass="60187">EVNKAKDKGTANIDKQVPGNNQPGNSLEEQKQAAKDAIDKAASAAKDAINKDPKLTEEQKQAAKDAIDKAASAAKDAVDKAKTPDEVNQAKENGLAEIGKVVPNSTLDKQKEDAKKEVDDAAAAAKDKINKDPNLTDKQKEDAKKEVDNAAANAKDEIDKAKTPDEVNKAKDKGTANIDKQVPGNNTSGGNGNSGNNNSGGNGGNTNPGNTNSNPDKTLEDQKKAADKAIDDAVSAAKDKINKDPNLTDKQKAEANKAIDDAAAKAKDAISKAKTPEELKQILNNAIAEINKNIPSQGNNKPKAIEKRLNHNAYFYNKQGKRANLLVAKSGSIISTYGTEKINGREFYITDNGLYVAVNNVISNKRRLKRNAFVYNRYGKRVGITLLKKNSEIGTYGDPVKIKGIAYYIIGQNRYVKATNFAFITIEANNILADGVASNAEVHHNAYIYDENGNRLNKLILKAGSRITTGESRTISGQKYVAIAEGQYVVSDNITGTDRKLKHKSYVYNQYGQRISRKALKKNSAVQTYGNAISIRGNEYYAVGQNKFIKRSNFK</sequence>
<feature type="compositionally biased region" description="Basic and acidic residues" evidence="1">
    <location>
        <begin position="76"/>
        <end position="89"/>
    </location>
</feature>
<proteinExistence type="predicted"/>
<dbReference type="Pfam" id="PF07564">
    <property type="entry name" value="DUF1542"/>
    <property type="match status" value="3"/>
</dbReference>
<feature type="compositionally biased region" description="Basic and acidic residues" evidence="1">
    <location>
        <begin position="217"/>
        <end position="228"/>
    </location>
</feature>
<evidence type="ECO:0000256" key="1">
    <source>
        <dbReference type="SAM" id="MobiDB-lite"/>
    </source>
</evidence>
<feature type="compositionally biased region" description="Polar residues" evidence="1">
    <location>
        <begin position="18"/>
        <end position="27"/>
    </location>
</feature>
<protein>
    <recommendedName>
        <fullName evidence="6">DUF1542 domain-containing protein</fullName>
    </recommendedName>
</protein>
<feature type="domain" description="DUF1542" evidence="3">
    <location>
        <begin position="111"/>
        <end position="182"/>
    </location>
</feature>
<feature type="domain" description="S-layer protein C-terminal" evidence="2">
    <location>
        <begin position="359"/>
        <end position="418"/>
    </location>
</feature>
<dbReference type="InterPro" id="IPR024968">
    <property type="entry name" value="SlpA_C_lactobacillus"/>
</dbReference>
<name>A0A396SQU5_9LACO</name>
<dbReference type="EMBL" id="QOCV01000008">
    <property type="protein sequence ID" value="RHW54017.1"/>
    <property type="molecule type" value="Genomic_DNA"/>
</dbReference>
<dbReference type="GO" id="GO:0005199">
    <property type="term" value="F:structural constituent of cell wall"/>
    <property type="evidence" value="ECO:0007669"/>
    <property type="project" value="InterPro"/>
</dbReference>
<feature type="compositionally biased region" description="Gly residues" evidence="1">
    <location>
        <begin position="187"/>
        <end position="206"/>
    </location>
</feature>
<organism evidence="4 5">
    <name type="scientific">Lactobacillus bombicola</name>
    <dbReference type="NCBI Taxonomy" id="1505723"/>
    <lineage>
        <taxon>Bacteria</taxon>
        <taxon>Bacillati</taxon>
        <taxon>Bacillota</taxon>
        <taxon>Bacilli</taxon>
        <taxon>Lactobacillales</taxon>
        <taxon>Lactobacillaceae</taxon>
        <taxon>Lactobacillus</taxon>
    </lineage>
</organism>
<dbReference type="InterPro" id="IPR011439">
    <property type="entry name" value="DUF1542"/>
</dbReference>
<dbReference type="PRINTS" id="PR01729">
    <property type="entry name" value="SURFACELAYER"/>
</dbReference>
<dbReference type="AlphaFoldDB" id="A0A396SQU5"/>
<dbReference type="GO" id="GO:0030115">
    <property type="term" value="C:S-layer"/>
    <property type="evidence" value="ECO:0007669"/>
    <property type="project" value="InterPro"/>
</dbReference>
<dbReference type="Pfam" id="PF03217">
    <property type="entry name" value="SlpA"/>
    <property type="match status" value="3"/>
</dbReference>
<evidence type="ECO:0000259" key="3">
    <source>
        <dbReference type="Pfam" id="PF07564"/>
    </source>
</evidence>
<dbReference type="GO" id="GO:0009274">
    <property type="term" value="C:peptidoglycan-based cell wall"/>
    <property type="evidence" value="ECO:0007669"/>
    <property type="project" value="InterPro"/>
</dbReference>
<accession>A0A396SQU5</accession>
<comment type="caution">
    <text evidence="4">The sequence shown here is derived from an EMBL/GenBank/DDBJ whole genome shotgun (WGS) entry which is preliminary data.</text>
</comment>
<evidence type="ECO:0000259" key="2">
    <source>
        <dbReference type="Pfam" id="PF03217"/>
    </source>
</evidence>
<dbReference type="InterPro" id="IPR004903">
    <property type="entry name" value="S-layer_prot"/>
</dbReference>
<feature type="compositionally biased region" description="Basic and acidic residues" evidence="1">
    <location>
        <begin position="28"/>
        <end position="39"/>
    </location>
</feature>
<feature type="region of interest" description="Disordered" evidence="1">
    <location>
        <begin position="1"/>
        <end position="228"/>
    </location>
</feature>
<dbReference type="Proteomes" id="UP000265862">
    <property type="component" value="Unassembled WGS sequence"/>
</dbReference>
<evidence type="ECO:0000313" key="5">
    <source>
        <dbReference type="Proteomes" id="UP000265862"/>
    </source>
</evidence>
<feature type="non-terminal residue" evidence="4">
    <location>
        <position position="1"/>
    </location>
</feature>